<dbReference type="Proteomes" id="UP000261325">
    <property type="component" value="Unassembled WGS sequence"/>
</dbReference>
<reference evidence="3 4" key="1">
    <citation type="journal article" date="2018" name="Nat. Biotechnol.">
        <title>A standardized bacterial taxonomy based on genome phylogeny substantially revises the tree of life.</title>
        <authorList>
            <person name="Parks D.H."/>
            <person name="Chuvochina M."/>
            <person name="Waite D.W."/>
            <person name="Rinke C."/>
            <person name="Skarshewski A."/>
            <person name="Chaumeil P.A."/>
            <person name="Hugenholtz P."/>
        </authorList>
    </citation>
    <scope>NUCLEOTIDE SEQUENCE [LARGE SCALE GENOMIC DNA]</scope>
    <source>
        <strain evidence="3">UBA9049</strain>
    </source>
</reference>
<organism evidence="3 4">
    <name type="scientific">Marinobacter nauticus</name>
    <name type="common">Marinobacter hydrocarbonoclasticus</name>
    <name type="synonym">Marinobacter aquaeolei</name>
    <dbReference type="NCBI Taxonomy" id="2743"/>
    <lineage>
        <taxon>Bacteria</taxon>
        <taxon>Pseudomonadati</taxon>
        <taxon>Pseudomonadota</taxon>
        <taxon>Gammaproteobacteria</taxon>
        <taxon>Pseudomonadales</taxon>
        <taxon>Marinobacteraceae</taxon>
        <taxon>Marinobacter</taxon>
    </lineage>
</organism>
<dbReference type="EMBL" id="DLYI01000200">
    <property type="protein sequence ID" value="HAC29094.1"/>
    <property type="molecule type" value="Genomic_DNA"/>
</dbReference>
<dbReference type="AlphaFoldDB" id="A0A3B8WG56"/>
<proteinExistence type="predicted"/>
<evidence type="ECO:0000259" key="2">
    <source>
        <dbReference type="Pfam" id="PF07715"/>
    </source>
</evidence>
<accession>A0A3B8WG56</accession>
<feature type="non-terminal residue" evidence="3">
    <location>
        <position position="165"/>
    </location>
</feature>
<dbReference type="Pfam" id="PF07715">
    <property type="entry name" value="Plug"/>
    <property type="match status" value="1"/>
</dbReference>
<feature type="chain" id="PRO_5017819552" evidence="1">
    <location>
        <begin position="27"/>
        <end position="165"/>
    </location>
</feature>
<name>A0A3B8WG56_MARNT</name>
<sequence>MMRKTHLARCISLVMAGYAVAPLANAQSETTAPMLIRVTEGQSAEAARLSAAAIQTEPVQRLSSDAGVSLSRMGGRGLDPVIRGQNEERVEVLLDGMRVEGACPSRMDPPTSRLSTALAPVLEVRTSNRTLRWGPIAGGQVVATTAAPEFADDNRTTGHLTVGGA</sequence>
<feature type="signal peptide" evidence="1">
    <location>
        <begin position="1"/>
        <end position="26"/>
    </location>
</feature>
<protein>
    <submittedName>
        <fullName evidence="3">TonB-dependent receptor</fullName>
    </submittedName>
</protein>
<evidence type="ECO:0000313" key="4">
    <source>
        <dbReference type="Proteomes" id="UP000261325"/>
    </source>
</evidence>
<dbReference type="SUPFAM" id="SSF56935">
    <property type="entry name" value="Porins"/>
    <property type="match status" value="1"/>
</dbReference>
<comment type="caution">
    <text evidence="3">The sequence shown here is derived from an EMBL/GenBank/DDBJ whole genome shotgun (WGS) entry which is preliminary data.</text>
</comment>
<keyword evidence="3" id="KW-0675">Receptor</keyword>
<gene>
    <name evidence="3" type="ORF">DCF82_14960</name>
</gene>
<feature type="domain" description="TonB-dependent receptor plug" evidence="2">
    <location>
        <begin position="61"/>
        <end position="137"/>
    </location>
</feature>
<dbReference type="InterPro" id="IPR012910">
    <property type="entry name" value="Plug_dom"/>
</dbReference>
<evidence type="ECO:0000256" key="1">
    <source>
        <dbReference type="SAM" id="SignalP"/>
    </source>
</evidence>
<keyword evidence="1" id="KW-0732">Signal</keyword>
<evidence type="ECO:0000313" key="3">
    <source>
        <dbReference type="EMBL" id="HAC29094.1"/>
    </source>
</evidence>